<keyword evidence="4" id="KW-0597">Phosphoprotein</keyword>
<dbReference type="InterPro" id="IPR000873">
    <property type="entry name" value="AMP-dep_synth/lig_dom"/>
</dbReference>
<dbReference type="Gene3D" id="2.30.38.10">
    <property type="entry name" value="Luciferase, Domain 3"/>
    <property type="match status" value="2"/>
</dbReference>
<dbReference type="Pfam" id="PF13193">
    <property type="entry name" value="AMP-binding_C"/>
    <property type="match status" value="1"/>
</dbReference>
<dbReference type="FunFam" id="3.30.300.30:FF:000010">
    <property type="entry name" value="Enterobactin synthetase component F"/>
    <property type="match status" value="1"/>
</dbReference>
<dbReference type="CDD" id="cd19531">
    <property type="entry name" value="LCL_NRPS-like"/>
    <property type="match status" value="2"/>
</dbReference>
<dbReference type="InterPro" id="IPR036736">
    <property type="entry name" value="ACP-like_sf"/>
</dbReference>
<dbReference type="PANTHER" id="PTHR45527:SF1">
    <property type="entry name" value="FATTY ACID SYNTHASE"/>
    <property type="match status" value="1"/>
</dbReference>
<dbReference type="EMBL" id="CP019288">
    <property type="protein sequence ID" value="QHI35408.1"/>
    <property type="molecule type" value="Genomic_DNA"/>
</dbReference>
<dbReference type="GO" id="GO:0005737">
    <property type="term" value="C:cytoplasm"/>
    <property type="evidence" value="ECO:0007669"/>
    <property type="project" value="TreeGrafter"/>
</dbReference>
<dbReference type="Pfam" id="PF00550">
    <property type="entry name" value="PP-binding"/>
    <property type="match status" value="2"/>
</dbReference>
<comment type="cofactor">
    <cofactor evidence="1">
        <name>pantetheine 4'-phosphate</name>
        <dbReference type="ChEBI" id="CHEBI:47942"/>
    </cofactor>
</comment>
<dbReference type="InterPro" id="IPR044894">
    <property type="entry name" value="TubC_N_sf"/>
</dbReference>
<dbReference type="GO" id="GO:0043041">
    <property type="term" value="P:amino acid activation for nonribosomal peptide biosynthetic process"/>
    <property type="evidence" value="ECO:0007669"/>
    <property type="project" value="TreeGrafter"/>
</dbReference>
<dbReference type="SUPFAM" id="SSF56801">
    <property type="entry name" value="Acetyl-CoA synthetase-like"/>
    <property type="match status" value="2"/>
</dbReference>
<dbReference type="FunFam" id="2.30.38.10:FF:000001">
    <property type="entry name" value="Non-ribosomal peptide synthetase PvdI"/>
    <property type="match status" value="2"/>
</dbReference>
<dbReference type="NCBIfam" id="TIGR01733">
    <property type="entry name" value="AA-adenyl-dom"/>
    <property type="match status" value="2"/>
</dbReference>
<organism evidence="6 7">
    <name type="scientific">Kordia antarctica</name>
    <dbReference type="NCBI Taxonomy" id="1218801"/>
    <lineage>
        <taxon>Bacteria</taxon>
        <taxon>Pseudomonadati</taxon>
        <taxon>Bacteroidota</taxon>
        <taxon>Flavobacteriia</taxon>
        <taxon>Flavobacteriales</taxon>
        <taxon>Flavobacteriaceae</taxon>
        <taxon>Kordia</taxon>
    </lineage>
</organism>
<reference evidence="6 7" key="1">
    <citation type="journal article" date="2013" name="Int. J. Syst. Evol. Microbiol.">
        <title>Kordia antarctica sp. nov., isolated from Antarctic seawater.</title>
        <authorList>
            <person name="Baek K."/>
            <person name="Choi A."/>
            <person name="Kang I."/>
            <person name="Lee K."/>
            <person name="Cho J.C."/>
        </authorList>
    </citation>
    <scope>NUCLEOTIDE SEQUENCE [LARGE SCALE GENOMIC DNA]</scope>
    <source>
        <strain evidence="6 7">IMCC3317</strain>
    </source>
</reference>
<dbReference type="InterPro" id="IPR045851">
    <property type="entry name" value="AMP-bd_C_sf"/>
</dbReference>
<dbReference type="SUPFAM" id="SSF52777">
    <property type="entry name" value="CoA-dependent acyltransferases"/>
    <property type="match status" value="4"/>
</dbReference>
<dbReference type="PANTHER" id="PTHR45527">
    <property type="entry name" value="NONRIBOSOMAL PEPTIDE SYNTHETASE"/>
    <property type="match status" value="1"/>
</dbReference>
<dbReference type="Gene3D" id="1.10.10.1830">
    <property type="entry name" value="Non-ribosomal peptide synthase, adenylation domain"/>
    <property type="match status" value="1"/>
</dbReference>
<evidence type="ECO:0000256" key="4">
    <source>
        <dbReference type="ARBA" id="ARBA00022553"/>
    </source>
</evidence>
<dbReference type="InterPro" id="IPR006162">
    <property type="entry name" value="Ppantetheine_attach_site"/>
</dbReference>
<dbReference type="FunFam" id="3.40.50.980:FF:000001">
    <property type="entry name" value="Non-ribosomal peptide synthetase"/>
    <property type="match status" value="1"/>
</dbReference>
<name>A0A7L4ZF98_9FLAO</name>
<dbReference type="Proteomes" id="UP000464657">
    <property type="component" value="Chromosome"/>
</dbReference>
<dbReference type="InterPro" id="IPR020845">
    <property type="entry name" value="AMP-binding_CS"/>
</dbReference>
<dbReference type="Gene3D" id="3.30.559.30">
    <property type="entry name" value="Nonribosomal peptide synthetase, condensation domain"/>
    <property type="match status" value="2"/>
</dbReference>
<dbReference type="InterPro" id="IPR009081">
    <property type="entry name" value="PP-bd_ACP"/>
</dbReference>
<dbReference type="GO" id="GO:0003824">
    <property type="term" value="F:catalytic activity"/>
    <property type="evidence" value="ECO:0007669"/>
    <property type="project" value="InterPro"/>
</dbReference>
<gene>
    <name evidence="6" type="primary">tycC_6</name>
    <name evidence="6" type="ORF">IMCC3317_07540</name>
</gene>
<dbReference type="Gene3D" id="3.40.50.980">
    <property type="match status" value="4"/>
</dbReference>
<dbReference type="InterPro" id="IPR001242">
    <property type="entry name" value="Condensation_dom"/>
</dbReference>
<accession>A0A7L4ZF98</accession>
<protein>
    <submittedName>
        <fullName evidence="6">Tyrocidine synthase 3</fullName>
    </submittedName>
</protein>
<evidence type="ECO:0000256" key="2">
    <source>
        <dbReference type="ARBA" id="ARBA00006432"/>
    </source>
</evidence>
<dbReference type="Gene3D" id="3.30.559.10">
    <property type="entry name" value="Chloramphenicol acetyltransferase-like domain"/>
    <property type="match status" value="2"/>
</dbReference>
<dbReference type="Gene3D" id="1.10.1200.10">
    <property type="entry name" value="ACP-like"/>
    <property type="match status" value="2"/>
</dbReference>
<keyword evidence="3" id="KW-0596">Phosphopantetheine</keyword>
<dbReference type="FunFam" id="3.40.50.12780:FF:000012">
    <property type="entry name" value="Non-ribosomal peptide synthetase"/>
    <property type="match status" value="2"/>
</dbReference>
<dbReference type="NCBIfam" id="NF003417">
    <property type="entry name" value="PRK04813.1"/>
    <property type="match status" value="2"/>
</dbReference>
<proteinExistence type="inferred from homology"/>
<dbReference type="FunFam" id="3.40.50.980:FF:000002">
    <property type="entry name" value="Enterobactin synthetase component F"/>
    <property type="match status" value="1"/>
</dbReference>
<feature type="domain" description="Carrier" evidence="5">
    <location>
        <begin position="1037"/>
        <end position="1112"/>
    </location>
</feature>
<dbReference type="CDD" id="cd05930">
    <property type="entry name" value="A_NRPS"/>
    <property type="match status" value="2"/>
</dbReference>
<evidence type="ECO:0000313" key="6">
    <source>
        <dbReference type="EMBL" id="QHI35408.1"/>
    </source>
</evidence>
<dbReference type="Pfam" id="PF00668">
    <property type="entry name" value="Condensation"/>
    <property type="match status" value="2"/>
</dbReference>
<evidence type="ECO:0000256" key="1">
    <source>
        <dbReference type="ARBA" id="ARBA00001957"/>
    </source>
</evidence>
<dbReference type="PROSITE" id="PS50075">
    <property type="entry name" value="CARRIER"/>
    <property type="match status" value="2"/>
</dbReference>
<dbReference type="FunFam" id="1.10.1200.10:FF:000005">
    <property type="entry name" value="Nonribosomal peptide synthetase 1"/>
    <property type="match status" value="1"/>
</dbReference>
<dbReference type="GO" id="GO:0044550">
    <property type="term" value="P:secondary metabolite biosynthetic process"/>
    <property type="evidence" value="ECO:0007669"/>
    <property type="project" value="UniProtKB-ARBA"/>
</dbReference>
<dbReference type="OrthoDB" id="605930at2"/>
<evidence type="ECO:0000256" key="3">
    <source>
        <dbReference type="ARBA" id="ARBA00022450"/>
    </source>
</evidence>
<dbReference type="KEGG" id="kan:IMCC3317_07540"/>
<dbReference type="Pfam" id="PF00501">
    <property type="entry name" value="AMP-binding"/>
    <property type="match status" value="2"/>
</dbReference>
<comment type="similarity">
    <text evidence="2">Belongs to the ATP-dependent AMP-binding enzyme family.</text>
</comment>
<feature type="domain" description="Carrier" evidence="5">
    <location>
        <begin position="2088"/>
        <end position="2165"/>
    </location>
</feature>
<dbReference type="Gene3D" id="3.30.300.30">
    <property type="match status" value="2"/>
</dbReference>
<sequence length="2194" mass="249664">MKKLKNIIYQLHQQNIKLTLNGDNIEVASIDNKISPEQIQLIKSHKSELIEYLKTLENNNNSMSNIAVIPTSQSYKMSDAQRRLWLVCQMQETSIAYNLPISVELKGTYDRDCFVKAIEATIERHEILRTVFKEDAQGEIRQWIVPANELDFKVDYQDYQEVENPEEASKKYIADDSYKLFNLENGPLIRASLHHLSADSYVFYYNMHHIISDGWSLDVLGKDVMTYYNAYKNDTTPELTELRIQYKDYVVWSDEQHNKEATNESKEFWSQKLAGELPTIDLPGQKLRPKFKTSNGHVLQTIVPATLSTKLNNFLKEQQGSLFTGLIAALKTTLYKYTAKRDIIIGSPVAGRNHPELEDQIGFYVNNLVLRNEIDANDSFLSFYSNVKKNTLESFEHALYPFDLLIEDVGIVYDMSRTPIFDISLTLHNPTETESNEPLNTNKVIDLGKGVCKNDIEFHFRPIGDCISIIVKFNKDIYDTVTIANFLKHFKQLLAEVLEKPHAKLDQITYLSPSETDEILTVFNINTLAYPKEETLVSLFTKQAVLTPDTKAIVFNNTSLTYKELDEVSNQLAHCFIKEHNIESNDTIAVKLDRSEQFIITILAILKAGASYIPIDTNYPQERKEFILNDAKVKMLVTDSNYIFDLDYYEGNLFAIDIDFEAAEYDKTQPTVEVKASDVAYIIYTSGSTGTPKGVMIQHKGIVNTAMAIINGMNLKECKHSLQFASYSFDASVFETYNALLSGSTLYMVDENTRKTPALLEQYIIDHKIETATLPPSYLKLMNMESLKSLKVLVTAGEAAVYDKVMEYLEFGGVYYNAYGPTETSICSCAFKMTKGTEVSGTQIPIGTPIANVQMYVLDAHNHIQPKGVVGELCISGAGLAKGYLNREELTAEKFISHPYISGERLYKTGDMGRMLENGAIEFVGRVDDQVKIRGHRIELGEVSYQLESKEDIEEVALLVIDDEAGDKELVAYIVSKKEQNTIEIRQFLSKRLPDYMLPSQYIQVDKILLNTSGKVDRKALIALNAGNLSAEVEYVAPRNEIEEKVHEIWSSILKIEKISVKGDFFVLGGQSLKATSLINEYQKAFGAKLTLKELFENITLESHATMIASANKVSFESIPEVVAADNYKVSRAQHRLWVQSQFEDASMAYNIPLSIRTNIENVESFEKAIHAVIERHEILRTVFRKNEEGELRQWVLDPSETNFAIAHHDMQHENNPDAEIRNYIQQDSHVTFDLEKGPLFRVAIFKASHDSYTIYYNMHHIISDGWSMNILSKDIMSYYEAFKQNKTPNLAELNIQYKDYAAWQYSKLKEEAFETDQTYWLNEFSEEQPFLDLPFQKQRPQLKTYDGDTLETYLSLEQSKGLKTFLQSQNGSLFTGVLALCNVLFYKYTGFHDITIGTIVAGRDHADLTNQIGCYVNSLALKNKIIPTESFQKFNKKVATSTLTAFNHQAYPFDQLIEDLNVKGDLSRNPLFDVLLVVQNTGEDEKGSEITIESSFVDEIFHRKNTKSKFDIQITFNEIGEHISFSITYNTALYEETEMRSLMMHFKKLVSEVLTKPEKAVGELAYLSENEQQQLLVDFNPNSDISYPKEETIVSIFEKQVQLRQHETAVAFEDKKLSYLELDTAVNQLANYLKDSCDIQPQDLISVELARSEWLIVSILAVLKLGAAYVPIDPAYPQERINYIRKDSNCKLSIDEATLNAFRLVQAKCSIEKPSNALEANHLAYVIYTSGTTGNPKGVLIEHESVVRLLYNDAQLFDFKATDVWCLFHSYCFDFSAWEIFGALLYGSKLVVVPSMTAKDTKLFAELLSKENVTVLNQTPSVFKILQSEMVTSKIAHTIRYVIFAGEALMPEITKDWHEAFPSCKLVNMYGITEGTVHVTYKEITMPEIIANKSNVGIGIPTISCYVLDENLQLVPIGVNGELYVSGVGIARGYLNRPELTEERFIKHPFKTNERLYKTGDVACWLPNGDMEYKGRIDDQVKIRGHRIELKEIEFQLLESESIQQCVVLAQEDKEGEKNLVAYLISDQKETTTTLRTFLSNKLPEYMLPSYFIQVDEFPLTSNGKIDKSKLSNIVGRQLESNVEYTAPRNEAEERLIEILSVALDTDASKIGIHDNFFDMGMNSIKLIQILENFNKEFNTSIKPISLFEHTTVDDFISNVFSNEDQEKTSETEFQIGADLSEELDDFITSMNE</sequence>
<dbReference type="PROSITE" id="PS00012">
    <property type="entry name" value="PHOSPHOPANTETHEINE"/>
    <property type="match status" value="1"/>
</dbReference>
<dbReference type="PROSITE" id="PS00455">
    <property type="entry name" value="AMP_BINDING"/>
    <property type="match status" value="2"/>
</dbReference>
<dbReference type="SMART" id="SM01294">
    <property type="entry name" value="PKS_PP_betabranch"/>
    <property type="match status" value="1"/>
</dbReference>
<dbReference type="InterPro" id="IPR025110">
    <property type="entry name" value="AMP-bd_C"/>
</dbReference>
<evidence type="ECO:0000259" key="5">
    <source>
        <dbReference type="PROSITE" id="PS50075"/>
    </source>
</evidence>
<dbReference type="SUPFAM" id="SSF47336">
    <property type="entry name" value="ACP-like"/>
    <property type="match status" value="2"/>
</dbReference>
<dbReference type="InterPro" id="IPR041464">
    <property type="entry name" value="TubC_N"/>
</dbReference>
<dbReference type="InterPro" id="IPR023213">
    <property type="entry name" value="CAT-like_dom_sf"/>
</dbReference>
<dbReference type="Pfam" id="PF18563">
    <property type="entry name" value="TubC_N"/>
    <property type="match status" value="1"/>
</dbReference>
<keyword evidence="7" id="KW-1185">Reference proteome</keyword>
<evidence type="ECO:0000313" key="7">
    <source>
        <dbReference type="Proteomes" id="UP000464657"/>
    </source>
</evidence>
<dbReference type="GO" id="GO:0031177">
    <property type="term" value="F:phosphopantetheine binding"/>
    <property type="evidence" value="ECO:0007669"/>
    <property type="project" value="TreeGrafter"/>
</dbReference>
<dbReference type="InterPro" id="IPR010071">
    <property type="entry name" value="AA_adenyl_dom"/>
</dbReference>
<dbReference type="RefSeq" id="WP_160128151.1">
    <property type="nucleotide sequence ID" value="NZ_CP019288.1"/>
</dbReference>
<dbReference type="FunFam" id="3.30.300.30:FF:000015">
    <property type="entry name" value="Nonribosomal peptide synthase SidD"/>
    <property type="match status" value="1"/>
</dbReference>